<dbReference type="InterPro" id="IPR053709">
    <property type="entry name" value="eRP_eS24_sf"/>
</dbReference>
<evidence type="ECO:0000256" key="3">
    <source>
        <dbReference type="ARBA" id="ARBA00035358"/>
    </source>
</evidence>
<dbReference type="GO" id="GO:0003735">
    <property type="term" value="F:structural constituent of ribosome"/>
    <property type="evidence" value="ECO:0007669"/>
    <property type="project" value="InterPro"/>
</dbReference>
<dbReference type="AlphaFoldDB" id="A0A484IF35"/>
<evidence type="ECO:0000313" key="4">
    <source>
        <dbReference type="EMBL" id="VFJ15447.1"/>
    </source>
</evidence>
<dbReference type="Gene3D" id="3.30.70.3370">
    <property type="match status" value="1"/>
</dbReference>
<dbReference type="RefSeq" id="WP_134485405.1">
    <property type="nucleotide sequence ID" value="NZ_LR216287.1"/>
</dbReference>
<protein>
    <recommendedName>
        <fullName evidence="3">30S ribosomal protein S24e</fullName>
    </recommendedName>
</protein>
<sequence length="124" mass="14254">MSLEVVLLEDNNNVLLKRREIKSIIKNAIGSIRKDEAANLIAEKLHITKQNLIPIALRSEYGNPDVLALMYYYDDIEDAKKQLPRYRFLRIMSKEERKKILDDEKAAKLKAKQAAAADAKSKKK</sequence>
<keyword evidence="1 4" id="KW-0689">Ribosomal protein</keyword>
<dbReference type="GO" id="GO:1990904">
    <property type="term" value="C:ribonucleoprotein complex"/>
    <property type="evidence" value="ECO:0007669"/>
    <property type="project" value="UniProtKB-KW"/>
</dbReference>
<dbReference type="GO" id="GO:0006412">
    <property type="term" value="P:translation"/>
    <property type="evidence" value="ECO:0007669"/>
    <property type="project" value="InterPro"/>
</dbReference>
<accession>A0A484IF35</accession>
<keyword evidence="5" id="KW-1185">Reference proteome</keyword>
<organism evidence="4 5">
    <name type="scientific">Candidatus Nitrosocosmicus franklandianus</name>
    <dbReference type="NCBI Taxonomy" id="1798806"/>
    <lineage>
        <taxon>Archaea</taxon>
        <taxon>Nitrososphaerota</taxon>
        <taxon>Nitrososphaeria</taxon>
        <taxon>Nitrososphaerales</taxon>
        <taxon>Nitrososphaeraceae</taxon>
        <taxon>Candidatus Nitrosocosmicus</taxon>
    </lineage>
</organism>
<dbReference type="Proteomes" id="UP000294299">
    <property type="component" value="Chromosome NFRAN"/>
</dbReference>
<evidence type="ECO:0000256" key="2">
    <source>
        <dbReference type="ARBA" id="ARBA00023274"/>
    </source>
</evidence>
<evidence type="ECO:0000256" key="1">
    <source>
        <dbReference type="ARBA" id="ARBA00022980"/>
    </source>
</evidence>
<name>A0A484IF35_9ARCH</name>
<dbReference type="KEGG" id="nfn:NFRAN_3129"/>
<keyword evidence="2" id="KW-0687">Ribonucleoprotein</keyword>
<dbReference type="InterPro" id="IPR001976">
    <property type="entry name" value="Ribosomal_eS24"/>
</dbReference>
<dbReference type="EMBL" id="LR216287">
    <property type="protein sequence ID" value="VFJ15447.1"/>
    <property type="molecule type" value="Genomic_DNA"/>
</dbReference>
<dbReference type="Pfam" id="PF01282">
    <property type="entry name" value="Ribosomal_S24e"/>
    <property type="match status" value="1"/>
</dbReference>
<dbReference type="InterPro" id="IPR012678">
    <property type="entry name" value="Ribosomal_uL23/eL15/eS24_sf"/>
</dbReference>
<dbReference type="GO" id="GO:0005840">
    <property type="term" value="C:ribosome"/>
    <property type="evidence" value="ECO:0007669"/>
    <property type="project" value="UniProtKB-KW"/>
</dbReference>
<dbReference type="OrthoDB" id="10967at2157"/>
<proteinExistence type="predicted"/>
<evidence type="ECO:0000313" key="5">
    <source>
        <dbReference type="Proteomes" id="UP000294299"/>
    </source>
</evidence>
<dbReference type="SUPFAM" id="SSF54189">
    <property type="entry name" value="Ribosomal proteins S24e, L23 and L15e"/>
    <property type="match status" value="1"/>
</dbReference>
<gene>
    <name evidence="4" type="ORF">NFRAN_3129</name>
</gene>
<reference evidence="4 5" key="1">
    <citation type="submission" date="2019-02" db="EMBL/GenBank/DDBJ databases">
        <authorList>
            <person name="Lehtovirta-Morley E L."/>
        </authorList>
    </citation>
    <scope>NUCLEOTIDE SEQUENCE [LARGE SCALE GENOMIC DNA]</scope>
    <source>
        <strain evidence="4">NFRAN1</strain>
    </source>
</reference>
<dbReference type="GeneID" id="39422222"/>